<dbReference type="AlphaFoldDB" id="C5M3K7"/>
<dbReference type="eggNOG" id="ENOG502SEW3">
    <property type="taxonomic scope" value="Eukaryota"/>
</dbReference>
<dbReference type="PIRSF" id="PIRSF016202">
    <property type="entry name" value="PH1107"/>
    <property type="match status" value="1"/>
</dbReference>
<dbReference type="STRING" id="294747.C5M3K7"/>
<evidence type="ECO:0000313" key="4">
    <source>
        <dbReference type="Proteomes" id="UP000002037"/>
    </source>
</evidence>
<accession>C5M3K7</accession>
<dbReference type="Gene3D" id="2.115.10.20">
    <property type="entry name" value="Glycosyl hydrolase domain, family 43"/>
    <property type="match status" value="1"/>
</dbReference>
<dbReference type="HOGENOM" id="CLU_046648_3_0_1"/>
<name>C5M3K7_CANTT</name>
<sequence length="360" mass="41127">MWNQQLRNYVYKLQNKEKMMIPIINKNSVDGCRYYRPPETFPIGPFHRYEKNPIMKPDPNVEWESHYLYNATAIVVDNKVFMLYRAQNKEKVSSIGIAWSNDGVHFIKHKKPIIAASESYEKGGGCEDPRIVRDPVSKLFIVTYTAYDKITARLCVATSEDLFHWKKIGPIVPPYWQDIAVTSNGNKIIRNNWSKSGAIFTEKAPDGKYYMIWGDSELHLAESKDLVNWSLTNNSPNRNTWARALFNRENKLLESGPAPIRMAGNPNHWIFFYNAATTGGADLPKNAYTVNQMLIDYNNIHQGPLARMEHPVLKPESANEKEGQVNQVVFCEGLVQFKGSWYLYFGQGDSELGVAIAPVI</sequence>
<reference evidence="3 4" key="1">
    <citation type="journal article" date="2009" name="Nature">
        <title>Evolution of pathogenicity and sexual reproduction in eight Candida genomes.</title>
        <authorList>
            <person name="Butler G."/>
            <person name="Rasmussen M.D."/>
            <person name="Lin M.F."/>
            <person name="Santos M.A."/>
            <person name="Sakthikumar S."/>
            <person name="Munro C.A."/>
            <person name="Rheinbay E."/>
            <person name="Grabherr M."/>
            <person name="Forche A."/>
            <person name="Reedy J.L."/>
            <person name="Agrafioti I."/>
            <person name="Arnaud M.B."/>
            <person name="Bates S."/>
            <person name="Brown A.J."/>
            <person name="Brunke S."/>
            <person name="Costanzo M.C."/>
            <person name="Fitzpatrick D.A."/>
            <person name="de Groot P.W."/>
            <person name="Harris D."/>
            <person name="Hoyer L.L."/>
            <person name="Hube B."/>
            <person name="Klis F.M."/>
            <person name="Kodira C."/>
            <person name="Lennard N."/>
            <person name="Logue M.E."/>
            <person name="Martin R."/>
            <person name="Neiman A.M."/>
            <person name="Nikolaou E."/>
            <person name="Quail M.A."/>
            <person name="Quinn J."/>
            <person name="Santos M.C."/>
            <person name="Schmitzberger F.F."/>
            <person name="Sherlock G."/>
            <person name="Shah P."/>
            <person name="Silverstein K.A."/>
            <person name="Skrzypek M.S."/>
            <person name="Soll D."/>
            <person name="Staggs R."/>
            <person name="Stansfield I."/>
            <person name="Stumpf M.P."/>
            <person name="Sudbery P.E."/>
            <person name="Srikantha T."/>
            <person name="Zeng Q."/>
            <person name="Berman J."/>
            <person name="Berriman M."/>
            <person name="Heitman J."/>
            <person name="Gow N.A."/>
            <person name="Lorenz M.C."/>
            <person name="Birren B.W."/>
            <person name="Kellis M."/>
            <person name="Cuomo C.A."/>
        </authorList>
    </citation>
    <scope>NUCLEOTIDE SEQUENCE [LARGE SCALE GENOMIC DNA]</scope>
    <source>
        <strain evidence="4">ATCC MYA-3404 / T1</strain>
    </source>
</reference>
<dbReference type="Proteomes" id="UP000002037">
    <property type="component" value="Unassembled WGS sequence"/>
</dbReference>
<dbReference type="PANTHER" id="PTHR34106:SF5">
    <property type="entry name" value="GLYCOSIDASE"/>
    <property type="match status" value="1"/>
</dbReference>
<keyword evidence="1" id="KW-0328">Glycosyltransferase</keyword>
<evidence type="ECO:0008006" key="5">
    <source>
        <dbReference type="Google" id="ProtNLM"/>
    </source>
</evidence>
<dbReference type="OrthoDB" id="21615at2759"/>
<dbReference type="PANTHER" id="PTHR34106">
    <property type="entry name" value="GLYCOSIDASE"/>
    <property type="match status" value="1"/>
</dbReference>
<evidence type="ECO:0000313" key="3">
    <source>
        <dbReference type="EMBL" id="EER35907.1"/>
    </source>
</evidence>
<dbReference type="GeneID" id="8298456"/>
<organism evidence="3 4">
    <name type="scientific">Candida tropicalis (strain ATCC MYA-3404 / T1)</name>
    <name type="common">Yeast</name>
    <dbReference type="NCBI Taxonomy" id="294747"/>
    <lineage>
        <taxon>Eukaryota</taxon>
        <taxon>Fungi</taxon>
        <taxon>Dikarya</taxon>
        <taxon>Ascomycota</taxon>
        <taxon>Saccharomycotina</taxon>
        <taxon>Pichiomycetes</taxon>
        <taxon>Debaryomycetaceae</taxon>
        <taxon>Candida/Lodderomyces clade</taxon>
        <taxon>Candida</taxon>
    </lineage>
</organism>
<dbReference type="VEuPathDB" id="FungiDB:CTRG_00646"/>
<dbReference type="CDD" id="cd18610">
    <property type="entry name" value="GH130_BT3780-like"/>
    <property type="match status" value="1"/>
</dbReference>
<keyword evidence="2" id="KW-0808">Transferase</keyword>
<dbReference type="RefSeq" id="XP_002545865.1">
    <property type="nucleotide sequence ID" value="XM_002545819.1"/>
</dbReference>
<dbReference type="KEGG" id="ctp:CTRG_00646"/>
<dbReference type="InterPro" id="IPR007184">
    <property type="entry name" value="Mannoside_phosphorylase"/>
</dbReference>
<dbReference type="EMBL" id="GG692395">
    <property type="protein sequence ID" value="EER35907.1"/>
    <property type="molecule type" value="Genomic_DNA"/>
</dbReference>
<keyword evidence="4" id="KW-1185">Reference proteome</keyword>
<evidence type="ECO:0000256" key="1">
    <source>
        <dbReference type="ARBA" id="ARBA00022676"/>
    </source>
</evidence>
<dbReference type="InterPro" id="IPR023296">
    <property type="entry name" value="Glyco_hydro_beta-prop_sf"/>
</dbReference>
<gene>
    <name evidence="3" type="ORF">CTRG_00646</name>
</gene>
<dbReference type="SUPFAM" id="SSF75005">
    <property type="entry name" value="Arabinanase/levansucrase/invertase"/>
    <property type="match status" value="1"/>
</dbReference>
<proteinExistence type="predicted"/>
<protein>
    <recommendedName>
        <fullName evidence="5">Glycosyl hydrolase family 32 N-terminal domain-containing protein</fullName>
    </recommendedName>
</protein>
<dbReference type="Pfam" id="PF04041">
    <property type="entry name" value="Glyco_hydro_130"/>
    <property type="match status" value="1"/>
</dbReference>
<dbReference type="GO" id="GO:0016757">
    <property type="term" value="F:glycosyltransferase activity"/>
    <property type="evidence" value="ECO:0007669"/>
    <property type="project" value="UniProtKB-KW"/>
</dbReference>
<evidence type="ECO:0000256" key="2">
    <source>
        <dbReference type="ARBA" id="ARBA00022679"/>
    </source>
</evidence>